<name>A0A0W7XBV6_9ACTN</name>
<protein>
    <recommendedName>
        <fullName evidence="4">NTP pyrophosphohydrolase MazG putative catalytic core domain-containing protein</fullName>
    </recommendedName>
</protein>
<feature type="region of interest" description="Disordered" evidence="1">
    <location>
        <begin position="1"/>
        <end position="37"/>
    </location>
</feature>
<evidence type="ECO:0000313" key="3">
    <source>
        <dbReference type="Proteomes" id="UP000054804"/>
    </source>
</evidence>
<evidence type="ECO:0000256" key="1">
    <source>
        <dbReference type="SAM" id="MobiDB-lite"/>
    </source>
</evidence>
<gene>
    <name evidence="2" type="ORF">AT728_27560</name>
</gene>
<keyword evidence="3" id="KW-1185">Reference proteome</keyword>
<reference evidence="2 3" key="1">
    <citation type="submission" date="2015-12" db="EMBL/GenBank/DDBJ databases">
        <title>Draft genome sequence of Streptomyces silvensis ATCC 53525, a producer of novel hormone antagonists.</title>
        <authorList>
            <person name="Johnston C.W."/>
            <person name="Li Y."/>
            <person name="Magarvey N.A."/>
        </authorList>
    </citation>
    <scope>NUCLEOTIDE SEQUENCE [LARGE SCALE GENOMIC DNA]</scope>
    <source>
        <strain evidence="2 3">ATCC 53525</strain>
    </source>
</reference>
<dbReference type="Gene3D" id="1.10.287.1080">
    <property type="entry name" value="MazG-like"/>
    <property type="match status" value="1"/>
</dbReference>
<dbReference type="EMBL" id="LOCL01000024">
    <property type="protein sequence ID" value="KUF20100.1"/>
    <property type="molecule type" value="Genomic_DNA"/>
</dbReference>
<proteinExistence type="predicted"/>
<dbReference type="InterPro" id="IPR044548">
    <property type="entry name" value="AF0060_NTP-PPase_MazG-like"/>
</dbReference>
<evidence type="ECO:0008006" key="4">
    <source>
        <dbReference type="Google" id="ProtNLM"/>
    </source>
</evidence>
<accession>A0A0W7XBV6</accession>
<dbReference type="STRING" id="1765722.AT728_27560"/>
<comment type="caution">
    <text evidence="2">The sequence shown here is derived from an EMBL/GenBank/DDBJ whole genome shotgun (WGS) entry which is preliminary data.</text>
</comment>
<dbReference type="Proteomes" id="UP000054804">
    <property type="component" value="Unassembled WGS sequence"/>
</dbReference>
<evidence type="ECO:0000313" key="2">
    <source>
        <dbReference type="EMBL" id="KUF20100.1"/>
    </source>
</evidence>
<organism evidence="2 3">
    <name type="scientific">Streptomyces silvensis</name>
    <dbReference type="NCBI Taxonomy" id="1765722"/>
    <lineage>
        <taxon>Bacteria</taxon>
        <taxon>Bacillati</taxon>
        <taxon>Actinomycetota</taxon>
        <taxon>Actinomycetes</taxon>
        <taxon>Kitasatosporales</taxon>
        <taxon>Streptomycetaceae</taxon>
        <taxon>Streptomyces</taxon>
    </lineage>
</organism>
<dbReference type="AlphaFoldDB" id="A0A0W7XBV6"/>
<dbReference type="SUPFAM" id="SSF101386">
    <property type="entry name" value="all-alpha NTP pyrophosphatases"/>
    <property type="match status" value="1"/>
</dbReference>
<dbReference type="CDD" id="cd11533">
    <property type="entry name" value="NTP-PPase_Af0060_like"/>
    <property type="match status" value="1"/>
</dbReference>
<sequence>MHAHALTLAPGPLPRHPEAPPPAPAGHGRLRPMADPTPAPVDLWQTVALLHGWLASHERHPPEETLLLRMLKLSEEVGEVAQAVIGATGQNPRKGTTHSWDDVQSELCDVVITALVALRTLTPEPEKVLDERLRAVVARSHATQAAQTAHAMQTAQTAQAAEIQERPGGLPG</sequence>
<feature type="compositionally biased region" description="Pro residues" evidence="1">
    <location>
        <begin position="11"/>
        <end position="24"/>
    </location>
</feature>